<reference evidence="1" key="2">
    <citation type="submission" date="2022-01" db="EMBL/GenBank/DDBJ databases">
        <authorList>
            <person name="Yamashiro T."/>
            <person name="Shiraishi A."/>
            <person name="Satake H."/>
            <person name="Nakayama K."/>
        </authorList>
    </citation>
    <scope>NUCLEOTIDE SEQUENCE</scope>
</reference>
<dbReference type="Proteomes" id="UP001151760">
    <property type="component" value="Unassembled WGS sequence"/>
</dbReference>
<protein>
    <submittedName>
        <fullName evidence="1">Uncharacterized protein</fullName>
    </submittedName>
</protein>
<organism evidence="1 2">
    <name type="scientific">Tanacetum coccineum</name>
    <dbReference type="NCBI Taxonomy" id="301880"/>
    <lineage>
        <taxon>Eukaryota</taxon>
        <taxon>Viridiplantae</taxon>
        <taxon>Streptophyta</taxon>
        <taxon>Embryophyta</taxon>
        <taxon>Tracheophyta</taxon>
        <taxon>Spermatophyta</taxon>
        <taxon>Magnoliopsida</taxon>
        <taxon>eudicotyledons</taxon>
        <taxon>Gunneridae</taxon>
        <taxon>Pentapetalae</taxon>
        <taxon>asterids</taxon>
        <taxon>campanulids</taxon>
        <taxon>Asterales</taxon>
        <taxon>Asteraceae</taxon>
        <taxon>Asteroideae</taxon>
        <taxon>Anthemideae</taxon>
        <taxon>Anthemidinae</taxon>
        <taxon>Tanacetum</taxon>
    </lineage>
</organism>
<accession>A0ABQ5AYE0</accession>
<comment type="caution">
    <text evidence="1">The sequence shown here is derived from an EMBL/GenBank/DDBJ whole genome shotgun (WGS) entry which is preliminary data.</text>
</comment>
<sequence>MVWSGYAVLMSGKTDSIKLNNIMGCLPGSIFVYMEVFKLDFSSASLHSALVTIIPSSIMRKISWYARHASLLVLAKSSY</sequence>
<evidence type="ECO:0000313" key="2">
    <source>
        <dbReference type="Proteomes" id="UP001151760"/>
    </source>
</evidence>
<keyword evidence="2" id="KW-1185">Reference proteome</keyword>
<name>A0ABQ5AYE0_9ASTR</name>
<dbReference type="EMBL" id="BQNB010012657">
    <property type="protein sequence ID" value="GJT06303.1"/>
    <property type="molecule type" value="Genomic_DNA"/>
</dbReference>
<reference evidence="1" key="1">
    <citation type="journal article" date="2022" name="Int. J. Mol. Sci.">
        <title>Draft Genome of Tanacetum Coccineum: Genomic Comparison of Closely Related Tanacetum-Family Plants.</title>
        <authorList>
            <person name="Yamashiro T."/>
            <person name="Shiraishi A."/>
            <person name="Nakayama K."/>
            <person name="Satake H."/>
        </authorList>
    </citation>
    <scope>NUCLEOTIDE SEQUENCE</scope>
</reference>
<gene>
    <name evidence="1" type="ORF">Tco_0840765</name>
</gene>
<evidence type="ECO:0000313" key="1">
    <source>
        <dbReference type="EMBL" id="GJT06303.1"/>
    </source>
</evidence>
<proteinExistence type="predicted"/>